<dbReference type="Proteomes" id="UP000555411">
    <property type="component" value="Unassembled WGS sequence"/>
</dbReference>
<evidence type="ECO:0000256" key="3">
    <source>
        <dbReference type="ARBA" id="ARBA00022630"/>
    </source>
</evidence>
<dbReference type="Pfam" id="PF16901">
    <property type="entry name" value="DAO_C"/>
    <property type="match status" value="1"/>
</dbReference>
<dbReference type="RefSeq" id="WP_185799208.1">
    <property type="nucleotide sequence ID" value="NZ_JACLQD010000008.1"/>
</dbReference>
<accession>A0A842IC45</accession>
<dbReference type="InterPro" id="IPR031656">
    <property type="entry name" value="DAO_C"/>
</dbReference>
<keyword evidence="3" id="KW-0285">Flavoprotein</keyword>
<dbReference type="Gene3D" id="3.50.50.60">
    <property type="entry name" value="FAD/NAD(P)-binding domain"/>
    <property type="match status" value="1"/>
</dbReference>
<comment type="caution">
    <text evidence="8">The sequence shown here is derived from an EMBL/GenBank/DDBJ whole genome shotgun (WGS) entry which is preliminary data.</text>
</comment>
<dbReference type="InterPro" id="IPR000447">
    <property type="entry name" value="G3P_DH_FAD-dep"/>
</dbReference>
<dbReference type="Gene3D" id="3.30.9.10">
    <property type="entry name" value="D-Amino Acid Oxidase, subunit A, domain 2"/>
    <property type="match status" value="1"/>
</dbReference>
<evidence type="ECO:0000313" key="9">
    <source>
        <dbReference type="Proteomes" id="UP000555411"/>
    </source>
</evidence>
<evidence type="ECO:0000259" key="6">
    <source>
        <dbReference type="Pfam" id="PF01266"/>
    </source>
</evidence>
<evidence type="ECO:0000256" key="1">
    <source>
        <dbReference type="ARBA" id="ARBA00001974"/>
    </source>
</evidence>
<keyword evidence="4" id="KW-0274">FAD</keyword>
<dbReference type="PRINTS" id="PR01001">
    <property type="entry name" value="FADG3PDH"/>
</dbReference>
<name>A0A842IC45_9RHOB</name>
<dbReference type="PANTHER" id="PTHR11985">
    <property type="entry name" value="GLYCEROL-3-PHOSPHATE DEHYDROGENASE"/>
    <property type="match status" value="1"/>
</dbReference>
<dbReference type="AlphaFoldDB" id="A0A842IC45"/>
<proteinExistence type="inferred from homology"/>
<evidence type="ECO:0000256" key="5">
    <source>
        <dbReference type="ARBA" id="ARBA00023002"/>
    </source>
</evidence>
<dbReference type="EMBL" id="JACLQD010000008">
    <property type="protein sequence ID" value="MBC2837592.1"/>
    <property type="molecule type" value="Genomic_DNA"/>
</dbReference>
<dbReference type="GO" id="GO:0004368">
    <property type="term" value="F:glycerol-3-phosphate dehydrogenase (quinone) activity"/>
    <property type="evidence" value="ECO:0007669"/>
    <property type="project" value="InterPro"/>
</dbReference>
<dbReference type="Gene3D" id="1.10.8.870">
    <property type="entry name" value="Alpha-glycerophosphate oxidase, cap domain"/>
    <property type="match status" value="1"/>
</dbReference>
<comment type="similarity">
    <text evidence="2">Belongs to the FAD-dependent glycerol-3-phosphate dehydrogenase family.</text>
</comment>
<dbReference type="SUPFAM" id="SSF51905">
    <property type="entry name" value="FAD/NAD(P)-binding domain"/>
    <property type="match status" value="1"/>
</dbReference>
<evidence type="ECO:0000256" key="2">
    <source>
        <dbReference type="ARBA" id="ARBA00007330"/>
    </source>
</evidence>
<dbReference type="Pfam" id="PF01266">
    <property type="entry name" value="DAO"/>
    <property type="match status" value="1"/>
</dbReference>
<comment type="cofactor">
    <cofactor evidence="1">
        <name>FAD</name>
        <dbReference type="ChEBI" id="CHEBI:57692"/>
    </cofactor>
</comment>
<dbReference type="InterPro" id="IPR006076">
    <property type="entry name" value="FAD-dep_OxRdtase"/>
</dbReference>
<evidence type="ECO:0000256" key="4">
    <source>
        <dbReference type="ARBA" id="ARBA00022827"/>
    </source>
</evidence>
<dbReference type="GO" id="GO:0046168">
    <property type="term" value="P:glycerol-3-phosphate catabolic process"/>
    <property type="evidence" value="ECO:0007669"/>
    <property type="project" value="TreeGrafter"/>
</dbReference>
<dbReference type="InterPro" id="IPR036188">
    <property type="entry name" value="FAD/NAD-bd_sf"/>
</dbReference>
<keyword evidence="9" id="KW-1185">Reference proteome</keyword>
<evidence type="ECO:0000313" key="8">
    <source>
        <dbReference type="EMBL" id="MBC2837592.1"/>
    </source>
</evidence>
<feature type="domain" description="FAD dependent oxidoreductase" evidence="6">
    <location>
        <begin position="8"/>
        <end position="383"/>
    </location>
</feature>
<dbReference type="InterPro" id="IPR038299">
    <property type="entry name" value="DAO_C_sf"/>
</dbReference>
<gene>
    <name evidence="8" type="ORF">H7F16_18885</name>
</gene>
<dbReference type="PANTHER" id="PTHR11985:SF15">
    <property type="entry name" value="GLYCEROL-3-PHOSPHATE DEHYDROGENASE, MITOCHONDRIAL"/>
    <property type="match status" value="1"/>
</dbReference>
<organism evidence="8 9">
    <name type="scientific">Paragemmobacter straminiformis</name>
    <dbReference type="NCBI Taxonomy" id="2045119"/>
    <lineage>
        <taxon>Bacteria</taxon>
        <taxon>Pseudomonadati</taxon>
        <taxon>Pseudomonadota</taxon>
        <taxon>Alphaproteobacteria</taxon>
        <taxon>Rhodobacterales</taxon>
        <taxon>Paracoccaceae</taxon>
        <taxon>Paragemmobacter</taxon>
    </lineage>
</organism>
<keyword evidence="5" id="KW-0560">Oxidoreductase</keyword>
<evidence type="ECO:0000259" key="7">
    <source>
        <dbReference type="Pfam" id="PF16901"/>
    </source>
</evidence>
<feature type="domain" description="Alpha-glycerophosphate oxidase C-terminal" evidence="7">
    <location>
        <begin position="406"/>
        <end position="509"/>
    </location>
</feature>
<reference evidence="8 9" key="1">
    <citation type="journal article" date="2017" name="Int. J. Syst. Evol. Microbiol.">
        <title>Gemmobacter straminiformis sp. nov., isolated from an artificial fountain.</title>
        <authorList>
            <person name="Kang J.Y."/>
            <person name="Kim M.J."/>
            <person name="Chun J."/>
            <person name="Son K.P."/>
            <person name="Jahng K.Y."/>
        </authorList>
    </citation>
    <scope>NUCLEOTIDE SEQUENCE [LARGE SCALE GENOMIC DNA]</scope>
    <source>
        <strain evidence="8 9">CAM-8</strain>
    </source>
</reference>
<protein>
    <submittedName>
        <fullName evidence="8">Glycerol-3-phosphate dehydrogenase/oxidase</fullName>
    </submittedName>
</protein>
<sequence>MAETAEYDAIILGAGINGCGTFRELALQGLRVLLLERGDICQGASAASSRLMHGGLKYLETGEFRLVRESLTERNMLLATAPHYVHPLECVVPLSSTWGGIAGSIARFFGIKARINDRGYVITALGLQLYDIYGRALRSMPRHRMLRGKALRRMLPDLAPAITGAGIYYEGQITHAERLGLELVIDAEAANPDARCETHVDLTGAERGTLFYRRQSGETVAARAPVIVNAGGAWIDRVNAALGIESRLMGGSRGSHLIVDNPDLLRALGGRMIYFGTPDGRVNLVYPFDGKVMVGSTDIPQPDPDTAACSAAEEAYLCAAVASVFPDIPVTPDQIAFRFSGVRPLPRADGDIGLVTRDHSIATLALPHSGAPVHCLIGGKWTTFRAFSEMAADRVLADLGKPRRISTAGMPIGGGRGFPRDAAGRTRLVQSIARLGRITTDRAETLLSRYGTRADAYVATLGGKGETMLSTLPDYAAEELLHIARTEKVGALDDLIQRRTLIALSGRDRPEVRAEIGSLVAPVPQRVRA</sequence>